<dbReference type="AlphaFoldDB" id="A0A9X1ZUT0"/>
<gene>
    <name evidence="2" type="ORF">L1967_11035</name>
</gene>
<name>A0A9X1ZUT0_9FLAO</name>
<dbReference type="InterPro" id="IPR003607">
    <property type="entry name" value="HD/PDEase_dom"/>
</dbReference>
<evidence type="ECO:0000259" key="1">
    <source>
        <dbReference type="Pfam" id="PF01966"/>
    </source>
</evidence>
<proteinExistence type="predicted"/>
<evidence type="ECO:0000313" key="2">
    <source>
        <dbReference type="EMBL" id="MCL6218833.1"/>
    </source>
</evidence>
<dbReference type="Pfam" id="PF01966">
    <property type="entry name" value="HD"/>
    <property type="match status" value="1"/>
</dbReference>
<feature type="domain" description="HD" evidence="1">
    <location>
        <begin position="27"/>
        <end position="125"/>
    </location>
</feature>
<dbReference type="Proteomes" id="UP001139521">
    <property type="component" value="Unassembled WGS sequence"/>
</dbReference>
<organism evidence="2 3">
    <name type="scientific">Zunongwangia pacifica</name>
    <dbReference type="NCBI Taxonomy" id="2911062"/>
    <lineage>
        <taxon>Bacteria</taxon>
        <taxon>Pseudomonadati</taxon>
        <taxon>Bacteroidota</taxon>
        <taxon>Flavobacteriia</taxon>
        <taxon>Flavobacteriales</taxon>
        <taxon>Flavobacteriaceae</taxon>
        <taxon>Zunongwangia</taxon>
    </lineage>
</organism>
<dbReference type="RefSeq" id="WP_249601683.1">
    <property type="nucleotide sequence ID" value="NZ_JAKHSK010000014.1"/>
</dbReference>
<evidence type="ECO:0000313" key="3">
    <source>
        <dbReference type="Proteomes" id="UP001139521"/>
    </source>
</evidence>
<dbReference type="CDD" id="cd00077">
    <property type="entry name" value="HDc"/>
    <property type="match status" value="1"/>
</dbReference>
<dbReference type="Gene3D" id="1.10.3210.10">
    <property type="entry name" value="Hypothetical protein af1432"/>
    <property type="match status" value="1"/>
</dbReference>
<reference evidence="2" key="1">
    <citation type="submission" date="2022-01" db="EMBL/GenBank/DDBJ databases">
        <title>Genome sequencing of Zunongwangia sp. M21534 genome.</title>
        <authorList>
            <person name="Chen Y."/>
            <person name="Dong C."/>
            <person name="Shao Z."/>
        </authorList>
    </citation>
    <scope>NUCLEOTIDE SEQUENCE</scope>
    <source>
        <strain evidence="2">MCCC M21534</strain>
    </source>
</reference>
<keyword evidence="3" id="KW-1185">Reference proteome</keyword>
<dbReference type="SUPFAM" id="SSF109604">
    <property type="entry name" value="HD-domain/PDEase-like"/>
    <property type="match status" value="1"/>
</dbReference>
<dbReference type="EMBL" id="JAKHSK010000014">
    <property type="protein sequence ID" value="MCL6218833.1"/>
    <property type="molecule type" value="Genomic_DNA"/>
</dbReference>
<protein>
    <submittedName>
        <fullName evidence="2">HD domain-containing protein</fullName>
    </submittedName>
</protein>
<dbReference type="InterPro" id="IPR006674">
    <property type="entry name" value="HD_domain"/>
</dbReference>
<sequence length="208" mass="24004">MLIDEVKSYCEELLSSQSCKEMSFHNLEHTHDVVANIKTIGESMGLSATFLEPIIIAGWFHDTGFLQSYKEHEKYSALFAYQFLSARDWPLEKIKIVTTCIQSTHMPQAPCSLEAEILCDADIFHLGTSKFIGRNQLLRKEWEEKLQEQYCEESWLRLNIQFLSQQHFFTHYGKTILAQGKCKNINFLKSKLVQITKSASLKINANFA</sequence>
<comment type="caution">
    <text evidence="2">The sequence shown here is derived from an EMBL/GenBank/DDBJ whole genome shotgun (WGS) entry which is preliminary data.</text>
</comment>
<accession>A0A9X1ZUT0</accession>